<feature type="coiled-coil region" evidence="1">
    <location>
        <begin position="393"/>
        <end position="420"/>
    </location>
</feature>
<reference evidence="2 3" key="1">
    <citation type="journal article" date="2012" name="Genome Biol.">
        <title>Genome and low-iron response of an oceanic diatom adapted to chronic iron limitation.</title>
        <authorList>
            <person name="Lommer M."/>
            <person name="Specht M."/>
            <person name="Roy A.S."/>
            <person name="Kraemer L."/>
            <person name="Andreson R."/>
            <person name="Gutowska M.A."/>
            <person name="Wolf J."/>
            <person name="Bergner S.V."/>
            <person name="Schilhabel M.B."/>
            <person name="Klostermeier U.C."/>
            <person name="Beiko R.G."/>
            <person name="Rosenstiel P."/>
            <person name="Hippler M."/>
            <person name="Laroche J."/>
        </authorList>
    </citation>
    <scope>NUCLEOTIDE SEQUENCE [LARGE SCALE GENOMIC DNA]</scope>
    <source>
        <strain evidence="2 3">CCMP1005</strain>
    </source>
</reference>
<evidence type="ECO:0000313" key="2">
    <source>
        <dbReference type="EMBL" id="EJK71960.1"/>
    </source>
</evidence>
<gene>
    <name evidence="2" type="ORF">THAOC_06552</name>
</gene>
<keyword evidence="1" id="KW-0175">Coiled coil</keyword>
<dbReference type="Gene3D" id="3.40.50.11350">
    <property type="match status" value="1"/>
</dbReference>
<dbReference type="Proteomes" id="UP000266841">
    <property type="component" value="Unassembled WGS sequence"/>
</dbReference>
<comment type="caution">
    <text evidence="2">The sequence shown here is derived from an EMBL/GenBank/DDBJ whole genome shotgun (WGS) entry which is preliminary data.</text>
</comment>
<proteinExistence type="predicted"/>
<name>K0T2G3_THAOC</name>
<accession>K0T2G3</accession>
<evidence type="ECO:0008006" key="4">
    <source>
        <dbReference type="Google" id="ProtNLM"/>
    </source>
</evidence>
<dbReference type="OrthoDB" id="225539at2759"/>
<keyword evidence="3" id="KW-1185">Reference proteome</keyword>
<protein>
    <recommendedName>
        <fullName evidence="4">GT23 domain-containing protein</fullName>
    </recommendedName>
</protein>
<dbReference type="AlphaFoldDB" id="K0T2G3"/>
<organism evidence="2 3">
    <name type="scientific">Thalassiosira oceanica</name>
    <name type="common">Marine diatom</name>
    <dbReference type="NCBI Taxonomy" id="159749"/>
    <lineage>
        <taxon>Eukaryota</taxon>
        <taxon>Sar</taxon>
        <taxon>Stramenopiles</taxon>
        <taxon>Ochrophyta</taxon>
        <taxon>Bacillariophyta</taxon>
        <taxon>Coscinodiscophyceae</taxon>
        <taxon>Thalassiosirophycidae</taxon>
        <taxon>Thalassiosirales</taxon>
        <taxon>Thalassiosiraceae</taxon>
        <taxon>Thalassiosira</taxon>
    </lineage>
</organism>
<evidence type="ECO:0000313" key="3">
    <source>
        <dbReference type="Proteomes" id="UP000266841"/>
    </source>
</evidence>
<dbReference type="EMBL" id="AGNL01006545">
    <property type="protein sequence ID" value="EJK71960.1"/>
    <property type="molecule type" value="Genomic_DNA"/>
</dbReference>
<evidence type="ECO:0000256" key="1">
    <source>
        <dbReference type="SAM" id="Coils"/>
    </source>
</evidence>
<sequence>MKRSSRIVTACTILATLAFVSIYGISRVGVLLAGPCTPGSQRSFLSAGHGDGNVTLARTKDTLATGGPRRKRSAAVYMPLPPPLESNPPISFGGCCGIGHRLGRNLPAIVYGVTRRARLVAAWDDVKWDVLFNDNDFVVAGKRQAENFDNGVPEDWSENPMAWRVETGPMREGTPYERYGQDSRYLFEMGLAWSVVNMLRKNLSPLVLSFLDPMREQYRDSELHVCTHIRQGNNETGDWERKKWRHIDFETIANATLAAMRHHAVVSGATKVTVFVASDSGKTRPWFESHVPEGWSVVRPGRVLPRPERGVWFGEAMSPTNAVLSQKERDEAMAEAVADVFALGECDALYLPNFSSFSQVGIMLTRAEGNRVFFMDLKRHDFVVYPPPLDELYIDLIQQNSEMRVEIDELRNQIAQLKAKEYSRIMAQEETANATQ</sequence>